<dbReference type="AlphaFoldDB" id="A0A542DZX2"/>
<keyword evidence="3" id="KW-1185">Reference proteome</keyword>
<dbReference type="Proteomes" id="UP000317893">
    <property type="component" value="Unassembled WGS sequence"/>
</dbReference>
<reference evidence="2 3" key="1">
    <citation type="submission" date="2019-06" db="EMBL/GenBank/DDBJ databases">
        <title>Sequencing the genomes of 1000 actinobacteria strains.</title>
        <authorList>
            <person name="Klenk H.-P."/>
        </authorList>
    </citation>
    <scope>NUCLEOTIDE SEQUENCE [LARGE SCALE GENOMIC DNA]</scope>
    <source>
        <strain evidence="2 3">DSM 18607</strain>
    </source>
</reference>
<organism evidence="2 3">
    <name type="scientific">Lapillicoccus jejuensis</name>
    <dbReference type="NCBI Taxonomy" id="402171"/>
    <lineage>
        <taxon>Bacteria</taxon>
        <taxon>Bacillati</taxon>
        <taxon>Actinomycetota</taxon>
        <taxon>Actinomycetes</taxon>
        <taxon>Micrococcales</taxon>
        <taxon>Intrasporangiaceae</taxon>
        <taxon>Lapillicoccus</taxon>
    </lineage>
</organism>
<keyword evidence="1" id="KW-1133">Transmembrane helix</keyword>
<dbReference type="EMBL" id="VFMN01000001">
    <property type="protein sequence ID" value="TQJ08635.1"/>
    <property type="molecule type" value="Genomic_DNA"/>
</dbReference>
<proteinExistence type="predicted"/>
<keyword evidence="1" id="KW-0812">Transmembrane</keyword>
<evidence type="ECO:0000256" key="1">
    <source>
        <dbReference type="SAM" id="Phobius"/>
    </source>
</evidence>
<gene>
    <name evidence="2" type="ORF">FB458_1726</name>
</gene>
<dbReference type="RefSeq" id="WP_141848126.1">
    <property type="nucleotide sequence ID" value="NZ_BAAAPR010000004.1"/>
</dbReference>
<protein>
    <submittedName>
        <fullName evidence="2">Uncharacterized protein</fullName>
    </submittedName>
</protein>
<keyword evidence="1" id="KW-0472">Membrane</keyword>
<feature type="transmembrane region" description="Helical" evidence="1">
    <location>
        <begin position="56"/>
        <end position="73"/>
    </location>
</feature>
<evidence type="ECO:0000313" key="3">
    <source>
        <dbReference type="Proteomes" id="UP000317893"/>
    </source>
</evidence>
<accession>A0A542DZX2</accession>
<comment type="caution">
    <text evidence="2">The sequence shown here is derived from an EMBL/GenBank/DDBJ whole genome shotgun (WGS) entry which is preliminary data.</text>
</comment>
<name>A0A542DZX2_9MICO</name>
<evidence type="ECO:0000313" key="2">
    <source>
        <dbReference type="EMBL" id="TQJ08635.1"/>
    </source>
</evidence>
<sequence length="147" mass="15838">MTHHDSPSAQAQLDLLDQQRTRILDRSGLPLRVVVTVGVLLAAYVAVWAFRPDADGLALVPVALVIGLAEVRRRRGVGSARRDPLVWVRIPLLLVLVVGLAIVARALASLDAPWPYVVLAAAAAGGAFVGGSVLDQRARRRWAQDER</sequence>
<feature type="transmembrane region" description="Helical" evidence="1">
    <location>
        <begin position="114"/>
        <end position="134"/>
    </location>
</feature>
<feature type="transmembrane region" description="Helical" evidence="1">
    <location>
        <begin position="29"/>
        <end position="50"/>
    </location>
</feature>
<feature type="transmembrane region" description="Helical" evidence="1">
    <location>
        <begin position="85"/>
        <end position="108"/>
    </location>
</feature>